<dbReference type="InterPro" id="IPR013094">
    <property type="entry name" value="AB_hydrolase_3"/>
</dbReference>
<dbReference type="GO" id="GO:0005829">
    <property type="term" value="C:cytosol"/>
    <property type="evidence" value="ECO:0007669"/>
    <property type="project" value="TreeGrafter"/>
</dbReference>
<dbReference type="InterPro" id="IPR033140">
    <property type="entry name" value="Lipase_GDXG_put_SER_AS"/>
</dbReference>
<keyword evidence="4" id="KW-1185">Reference proteome</keyword>
<dbReference type="InterPro" id="IPR029058">
    <property type="entry name" value="AB_hydrolase_fold"/>
</dbReference>
<evidence type="ECO:0000313" key="4">
    <source>
        <dbReference type="Proteomes" id="UP001295684"/>
    </source>
</evidence>
<dbReference type="AlphaFoldDB" id="A0AAD1U3A3"/>
<feature type="active site" evidence="1">
    <location>
        <position position="530"/>
    </location>
</feature>
<reference evidence="3" key="1">
    <citation type="submission" date="2023-07" db="EMBL/GenBank/DDBJ databases">
        <authorList>
            <consortium name="AG Swart"/>
            <person name="Singh M."/>
            <person name="Singh A."/>
            <person name="Seah K."/>
            <person name="Emmerich C."/>
        </authorList>
    </citation>
    <scope>NUCLEOTIDE SEQUENCE</scope>
    <source>
        <strain evidence="3">DP1</strain>
    </source>
</reference>
<dbReference type="Pfam" id="PF07859">
    <property type="entry name" value="Abhydrolase_3"/>
    <property type="match status" value="1"/>
</dbReference>
<accession>A0AAD1U3A3</accession>
<dbReference type="GO" id="GO:0004806">
    <property type="term" value="F:triacylglycerol lipase activity"/>
    <property type="evidence" value="ECO:0007669"/>
    <property type="project" value="TreeGrafter"/>
</dbReference>
<dbReference type="GO" id="GO:0019433">
    <property type="term" value="P:triglyceride catabolic process"/>
    <property type="evidence" value="ECO:0007669"/>
    <property type="project" value="TreeGrafter"/>
</dbReference>
<protein>
    <recommendedName>
        <fullName evidence="2">Alpha/beta hydrolase fold-3 domain-containing protein</fullName>
    </recommendedName>
</protein>
<dbReference type="SUPFAM" id="SSF53474">
    <property type="entry name" value="alpha/beta-Hydrolases"/>
    <property type="match status" value="1"/>
</dbReference>
<sequence length="700" mass="79995">MEEYKDFDDKSPPAIANTVRDTFCESFKWKGSLSRNSLSNDFKIPRSTSFQPKTPRLFEALEYQHVYTETDLFQTMKVYLEQKISVEKELINFIEKEIDDKLMEHIPKQIHETLPEISEKIRCLEVVYYIILQHFNHFEASDGNSEVDYDWDIEEISRVKEIMYEIFPTVKPDVIEEFLSGDRTICVSAVMLTMKAINGLNDMLANVLNENLKIKDSVKIGKIVIYAIKLAFCFEFLYSSLMADKESIFFNENNTRDIAILNKHLDVINPFDLDNHLKRLEKAGNNIGFYMGIAQKGFQHKSYTKSLVSMAYYSSLYFLNSKSGSDNGNLFMHTLEPETFGRMIQFPENRYIQSILTLTASVLSKVEVSKIIYVPISRIDQLTHETYLDNSSPFIVENRSGLNFMMTSRDVNPSDYVKVNIITNQDWGKVNWKTGKLLDPAASPAHIDGIILFIHGGGFISTSTGVYQPLLRKMNKETGYPIFSVDYRLAPKYAYPTGLSDCWMVYLWLQYYAEEYLQLTFDKIILAGDSAGGNLCTGVTLLSLLKSCKVPTGLSLIYPGMLVSRTHFIPSMLYSLDDYILNTVVLDFCVSSYDTKNNGDKDFLLSPNLAPEELICNDGKVCFPMTRIIISGNDPLRDTSLEFIIKMAKLGVDIQAVDYQYQIHGFIMFNMGPISFKESDHAIEKCISYTKEIIDQNADS</sequence>
<dbReference type="GO" id="GO:0004771">
    <property type="term" value="F:sterol ester esterase activity"/>
    <property type="evidence" value="ECO:0007669"/>
    <property type="project" value="TreeGrafter"/>
</dbReference>
<dbReference type="Gene3D" id="3.40.50.1820">
    <property type="entry name" value="alpha/beta hydrolase"/>
    <property type="match status" value="1"/>
</dbReference>
<comment type="caution">
    <text evidence="3">The sequence shown here is derived from an EMBL/GenBank/DDBJ whole genome shotgun (WGS) entry which is preliminary data.</text>
</comment>
<gene>
    <name evidence="3" type="ORF">ECRASSUSDP1_LOCUS1000</name>
</gene>
<proteinExistence type="predicted"/>
<dbReference type="PANTHER" id="PTHR23025:SF3">
    <property type="entry name" value="HORMONE-SENSITIVE LIPASE"/>
    <property type="match status" value="1"/>
</dbReference>
<dbReference type="PANTHER" id="PTHR23025">
    <property type="entry name" value="TRIACYLGLYCEROL LIPASE"/>
    <property type="match status" value="1"/>
</dbReference>
<evidence type="ECO:0000259" key="2">
    <source>
        <dbReference type="Pfam" id="PF07859"/>
    </source>
</evidence>
<dbReference type="EMBL" id="CAMPGE010000942">
    <property type="protein sequence ID" value="CAI2359707.1"/>
    <property type="molecule type" value="Genomic_DNA"/>
</dbReference>
<evidence type="ECO:0000313" key="3">
    <source>
        <dbReference type="EMBL" id="CAI2359707.1"/>
    </source>
</evidence>
<dbReference type="Proteomes" id="UP001295684">
    <property type="component" value="Unassembled WGS sequence"/>
</dbReference>
<dbReference type="PROSITE" id="PS01174">
    <property type="entry name" value="LIPASE_GDXG_SER"/>
    <property type="match status" value="1"/>
</dbReference>
<feature type="domain" description="Alpha/beta hydrolase fold-3" evidence="2">
    <location>
        <begin position="451"/>
        <end position="667"/>
    </location>
</feature>
<evidence type="ECO:0000256" key="1">
    <source>
        <dbReference type="PROSITE-ProRule" id="PRU10038"/>
    </source>
</evidence>
<name>A0AAD1U3A3_EUPCR</name>
<organism evidence="3 4">
    <name type="scientific">Euplotes crassus</name>
    <dbReference type="NCBI Taxonomy" id="5936"/>
    <lineage>
        <taxon>Eukaryota</taxon>
        <taxon>Sar</taxon>
        <taxon>Alveolata</taxon>
        <taxon>Ciliophora</taxon>
        <taxon>Intramacronucleata</taxon>
        <taxon>Spirotrichea</taxon>
        <taxon>Hypotrichia</taxon>
        <taxon>Euplotida</taxon>
        <taxon>Euplotidae</taxon>
        <taxon>Moneuplotes</taxon>
    </lineage>
</organism>